<dbReference type="AlphaFoldDB" id="A0AAW2T473"/>
<protein>
    <submittedName>
        <fullName evidence="5">Transcription termination factor MT, chloroplastic</fullName>
    </submittedName>
</protein>
<dbReference type="InterPro" id="IPR038538">
    <property type="entry name" value="MTERF_sf"/>
</dbReference>
<reference evidence="5" key="1">
    <citation type="submission" date="2020-06" db="EMBL/GenBank/DDBJ databases">
        <authorList>
            <person name="Li T."/>
            <person name="Hu X."/>
            <person name="Zhang T."/>
            <person name="Song X."/>
            <person name="Zhang H."/>
            <person name="Dai N."/>
            <person name="Sheng W."/>
            <person name="Hou X."/>
            <person name="Wei L."/>
        </authorList>
    </citation>
    <scope>NUCLEOTIDE SEQUENCE</scope>
    <source>
        <strain evidence="5">G02</strain>
        <tissue evidence="5">Leaf</tissue>
    </source>
</reference>
<dbReference type="PROSITE" id="PS00729">
    <property type="entry name" value="AP_NUCLEASE_F2_1"/>
    <property type="match status" value="1"/>
</dbReference>
<keyword evidence="3" id="KW-0809">Transit peptide</keyword>
<gene>
    <name evidence="5" type="ORF">Sradi_2257500</name>
</gene>
<feature type="compositionally biased region" description="Polar residues" evidence="4">
    <location>
        <begin position="148"/>
        <end position="158"/>
    </location>
</feature>
<accession>A0AAW2T473</accession>
<evidence type="ECO:0000256" key="3">
    <source>
        <dbReference type="ARBA" id="ARBA00022946"/>
    </source>
</evidence>
<keyword evidence="2" id="KW-0804">Transcription</keyword>
<dbReference type="GO" id="GO:0006353">
    <property type="term" value="P:DNA-templated transcription termination"/>
    <property type="evidence" value="ECO:0007669"/>
    <property type="project" value="UniProtKB-KW"/>
</dbReference>
<dbReference type="GO" id="GO:0032502">
    <property type="term" value="P:developmental process"/>
    <property type="evidence" value="ECO:0007669"/>
    <property type="project" value="TreeGrafter"/>
</dbReference>
<feature type="region of interest" description="Disordered" evidence="4">
    <location>
        <begin position="58"/>
        <end position="200"/>
    </location>
</feature>
<feature type="compositionally biased region" description="Acidic residues" evidence="4">
    <location>
        <begin position="84"/>
        <end position="115"/>
    </location>
</feature>
<keyword evidence="2" id="KW-0806">Transcription termination</keyword>
<evidence type="ECO:0000256" key="1">
    <source>
        <dbReference type="ARBA" id="ARBA00007692"/>
    </source>
</evidence>
<dbReference type="InterPro" id="IPR003690">
    <property type="entry name" value="MTERF"/>
</dbReference>
<comment type="caution">
    <text evidence="5">The sequence shown here is derived from an EMBL/GenBank/DDBJ whole genome shotgun (WGS) entry which is preliminary data.</text>
</comment>
<dbReference type="InterPro" id="IPR018246">
    <property type="entry name" value="AP_endonuc_F2_Zn_BS"/>
</dbReference>
<name>A0AAW2T473_SESRA</name>
<reference evidence="5" key="2">
    <citation type="journal article" date="2024" name="Plant">
        <title>Genomic evolution and insights into agronomic trait innovations of Sesamum species.</title>
        <authorList>
            <person name="Miao H."/>
            <person name="Wang L."/>
            <person name="Qu L."/>
            <person name="Liu H."/>
            <person name="Sun Y."/>
            <person name="Le M."/>
            <person name="Wang Q."/>
            <person name="Wei S."/>
            <person name="Zheng Y."/>
            <person name="Lin W."/>
            <person name="Duan Y."/>
            <person name="Cao H."/>
            <person name="Xiong S."/>
            <person name="Wang X."/>
            <person name="Wei L."/>
            <person name="Li C."/>
            <person name="Ma Q."/>
            <person name="Ju M."/>
            <person name="Zhao R."/>
            <person name="Li G."/>
            <person name="Mu C."/>
            <person name="Tian Q."/>
            <person name="Mei H."/>
            <person name="Zhang T."/>
            <person name="Gao T."/>
            <person name="Zhang H."/>
        </authorList>
    </citation>
    <scope>NUCLEOTIDE SEQUENCE</scope>
    <source>
        <strain evidence="5">G02</strain>
    </source>
</reference>
<comment type="similarity">
    <text evidence="1">Belongs to the mTERF family.</text>
</comment>
<dbReference type="Gene3D" id="1.25.70.10">
    <property type="entry name" value="Transcription termination factor 3, mitochondrial"/>
    <property type="match status" value="2"/>
</dbReference>
<evidence type="ECO:0000313" key="5">
    <source>
        <dbReference type="EMBL" id="KAL0399142.1"/>
    </source>
</evidence>
<feature type="compositionally biased region" description="Basic and acidic residues" evidence="4">
    <location>
        <begin position="116"/>
        <end position="127"/>
    </location>
</feature>
<dbReference type="SMART" id="SM00733">
    <property type="entry name" value="Mterf"/>
    <property type="match status" value="6"/>
</dbReference>
<feature type="compositionally biased region" description="Low complexity" evidence="4">
    <location>
        <begin position="186"/>
        <end position="200"/>
    </location>
</feature>
<dbReference type="GO" id="GO:0008270">
    <property type="term" value="F:zinc ion binding"/>
    <property type="evidence" value="ECO:0007669"/>
    <property type="project" value="InterPro"/>
</dbReference>
<keyword evidence="2" id="KW-0805">Transcription regulation</keyword>
<organism evidence="5">
    <name type="scientific">Sesamum radiatum</name>
    <name type="common">Black benniseed</name>
    <dbReference type="NCBI Taxonomy" id="300843"/>
    <lineage>
        <taxon>Eukaryota</taxon>
        <taxon>Viridiplantae</taxon>
        <taxon>Streptophyta</taxon>
        <taxon>Embryophyta</taxon>
        <taxon>Tracheophyta</taxon>
        <taxon>Spermatophyta</taxon>
        <taxon>Magnoliopsida</taxon>
        <taxon>eudicotyledons</taxon>
        <taxon>Gunneridae</taxon>
        <taxon>Pentapetalae</taxon>
        <taxon>asterids</taxon>
        <taxon>lamiids</taxon>
        <taxon>Lamiales</taxon>
        <taxon>Pedaliaceae</taxon>
        <taxon>Sesamum</taxon>
    </lineage>
</organism>
<evidence type="ECO:0000256" key="4">
    <source>
        <dbReference type="SAM" id="MobiDB-lite"/>
    </source>
</evidence>
<dbReference type="EMBL" id="JACGWJ010000009">
    <property type="protein sequence ID" value="KAL0399142.1"/>
    <property type="molecule type" value="Genomic_DNA"/>
</dbReference>
<dbReference type="Pfam" id="PF02536">
    <property type="entry name" value="mTERF"/>
    <property type="match status" value="2"/>
</dbReference>
<evidence type="ECO:0000256" key="2">
    <source>
        <dbReference type="ARBA" id="ARBA00022472"/>
    </source>
</evidence>
<dbReference type="PANTHER" id="PTHR13068">
    <property type="entry name" value="CGI-12 PROTEIN-RELATED"/>
    <property type="match status" value="1"/>
</dbReference>
<sequence>MAVFSLSTPTLNHSALPSHSHASYLLNFAASLPSHAAARSVSTFRRFNRRSCYSRTRVASSHSNPKILKSNRRSRYGQSLSAYDTDEDGDEDDGDGGASDEVDDDEDDWSSEDEFRDVKISEADRQRIKSKSAARKGQGSSGHINGGWNLQSQSTARNLETRQSKSATKNGRHTLEKTGGRDGPYSASTKSSSISSSSEAGSFTKSRFSHLSEELDLDERYFPLLEYLSTFGLKESHFIQMYERHMPSLQINVESAKERLEYLLSAGVKHRDIRKIILRQPQILEYTVENNLKSHVSFLHSLGIPESRIGQIITAAPSLFSYSVENSLKPTVRYLLDEIGIQENDISKVVQLSPQILVQRIDNSWTTRLSIEDGLLPRINFLRSIGMRNSDILKVSTSITQVYSLSLEGNLKPKYMYLINELRNEVRSLTKYPMYLSLSLDQRIRPRHRFLVSLKKAPKGPFPLSSFVPTDECFCQQWAGTSLDKYLDFRQRLLLKDFAKKYERQ</sequence>
<dbReference type="GO" id="GO:0003676">
    <property type="term" value="F:nucleic acid binding"/>
    <property type="evidence" value="ECO:0007669"/>
    <property type="project" value="InterPro"/>
</dbReference>
<dbReference type="PANTHER" id="PTHR13068:SF151">
    <property type="entry name" value="TRANSCRIPTION TERMINATION FACTOR MTERF9, CHLOROPLASTIC"/>
    <property type="match status" value="1"/>
</dbReference>
<proteinExistence type="inferred from homology"/>